<dbReference type="SUPFAM" id="SSF53448">
    <property type="entry name" value="Nucleotide-diphospho-sugar transferases"/>
    <property type="match status" value="1"/>
</dbReference>
<name>A0A8T9SUZ1_9BACT</name>
<dbReference type="RefSeq" id="WP_245094066.1">
    <property type="nucleotide sequence ID" value="NZ_CP095053.1"/>
</dbReference>
<dbReference type="GO" id="GO:0016757">
    <property type="term" value="F:glycosyltransferase activity"/>
    <property type="evidence" value="ECO:0007669"/>
    <property type="project" value="UniProtKB-KW"/>
</dbReference>
<accession>A0A8T9SUZ1</accession>
<dbReference type="CDD" id="cd04187">
    <property type="entry name" value="DPM1_like_bac"/>
    <property type="match status" value="1"/>
</dbReference>
<dbReference type="PANTHER" id="PTHR48090">
    <property type="entry name" value="UNDECAPRENYL-PHOSPHATE 4-DEOXY-4-FORMAMIDO-L-ARABINOSE TRANSFERASE-RELATED"/>
    <property type="match status" value="1"/>
</dbReference>
<keyword evidence="6 8" id="KW-1133">Transmembrane helix</keyword>
<feature type="transmembrane region" description="Helical" evidence="8">
    <location>
        <begin position="231"/>
        <end position="252"/>
    </location>
</feature>
<dbReference type="EMBL" id="CP095053">
    <property type="protein sequence ID" value="UOR05705.1"/>
    <property type="molecule type" value="Genomic_DNA"/>
</dbReference>
<dbReference type="Proteomes" id="UP000829925">
    <property type="component" value="Chromosome"/>
</dbReference>
<dbReference type="InterPro" id="IPR029044">
    <property type="entry name" value="Nucleotide-diphossugar_trans"/>
</dbReference>
<reference evidence="10 11" key="1">
    <citation type="submission" date="2022-04" db="EMBL/GenBank/DDBJ databases">
        <title>Hymenobacter sp. isolated from the air.</title>
        <authorList>
            <person name="Won M."/>
            <person name="Lee C.-M."/>
            <person name="Woen H.-Y."/>
            <person name="Kwon S.-W."/>
        </authorList>
    </citation>
    <scope>NUCLEOTIDE SEQUENCE [LARGE SCALE GENOMIC DNA]</scope>
    <source>
        <strain evidence="11">5413 J-13</strain>
    </source>
</reference>
<keyword evidence="5" id="KW-0448">Lipopolysaccharide biosynthesis</keyword>
<evidence type="ECO:0000256" key="2">
    <source>
        <dbReference type="ARBA" id="ARBA00022676"/>
    </source>
</evidence>
<keyword evidence="7 8" id="KW-0472">Membrane</keyword>
<evidence type="ECO:0000259" key="9">
    <source>
        <dbReference type="Pfam" id="PF00535"/>
    </source>
</evidence>
<evidence type="ECO:0000256" key="4">
    <source>
        <dbReference type="ARBA" id="ARBA00022692"/>
    </source>
</evidence>
<keyword evidence="1" id="KW-1003">Cell membrane</keyword>
<evidence type="ECO:0000313" key="11">
    <source>
        <dbReference type="Proteomes" id="UP000829925"/>
    </source>
</evidence>
<evidence type="ECO:0000256" key="3">
    <source>
        <dbReference type="ARBA" id="ARBA00022679"/>
    </source>
</evidence>
<sequence length="309" mass="34889">MTAVAYSVIVPVYQGEETLRPLVAQLRDFFAQAGWTYEIILVYDCGPDQSWAVIQALHQQFGNQVKGVRLSRNFGQHNALICGFGHARGQFIITLDEDLQHRPADIALLIAQQQQGNFDVVYGKYETLQHSAFRNYTSRLLKKLLRVGIPGLHSDYSAFRLIKTSVAKYCLEMNNSYTFLDGYLSWITDSVSSVAVAHQPRVAGKSSYTLRKLLNHSINIFVTFSDLPVRILSVLSILVFLVTLIYSTYVLIRKLIYNDFLSGFPSLIIAIGFGVGLIMLGMGVLGEYIHRINLKTTRRPNFVERETLD</sequence>
<dbReference type="GO" id="GO:0005886">
    <property type="term" value="C:plasma membrane"/>
    <property type="evidence" value="ECO:0007669"/>
    <property type="project" value="TreeGrafter"/>
</dbReference>
<dbReference type="PANTHER" id="PTHR48090:SF3">
    <property type="entry name" value="UNDECAPRENYL-PHOSPHATE 4-DEOXY-4-FORMAMIDO-L-ARABINOSE TRANSFERASE"/>
    <property type="match status" value="1"/>
</dbReference>
<keyword evidence="4 8" id="KW-0812">Transmembrane</keyword>
<evidence type="ECO:0000256" key="1">
    <source>
        <dbReference type="ARBA" id="ARBA00022475"/>
    </source>
</evidence>
<feature type="domain" description="Glycosyltransferase 2-like" evidence="9">
    <location>
        <begin position="7"/>
        <end position="138"/>
    </location>
</feature>
<keyword evidence="2" id="KW-0328">Glycosyltransferase</keyword>
<dbReference type="InterPro" id="IPR050256">
    <property type="entry name" value="Glycosyltransferase_2"/>
</dbReference>
<dbReference type="InterPro" id="IPR001173">
    <property type="entry name" value="Glyco_trans_2-like"/>
</dbReference>
<evidence type="ECO:0000313" key="10">
    <source>
        <dbReference type="EMBL" id="UOR05705.1"/>
    </source>
</evidence>
<dbReference type="GO" id="GO:0009103">
    <property type="term" value="P:lipopolysaccharide biosynthetic process"/>
    <property type="evidence" value="ECO:0007669"/>
    <property type="project" value="UniProtKB-KW"/>
</dbReference>
<dbReference type="Pfam" id="PF00535">
    <property type="entry name" value="Glycos_transf_2"/>
    <property type="match status" value="1"/>
</dbReference>
<dbReference type="AlphaFoldDB" id="A0A8T9SUZ1"/>
<organism evidence="10 11">
    <name type="scientific">Hymenobacter aerilatus</name>
    <dbReference type="NCBI Taxonomy" id="2932251"/>
    <lineage>
        <taxon>Bacteria</taxon>
        <taxon>Pseudomonadati</taxon>
        <taxon>Bacteroidota</taxon>
        <taxon>Cytophagia</taxon>
        <taxon>Cytophagales</taxon>
        <taxon>Hymenobacteraceae</taxon>
        <taxon>Hymenobacter</taxon>
    </lineage>
</organism>
<dbReference type="Gene3D" id="3.90.550.10">
    <property type="entry name" value="Spore Coat Polysaccharide Biosynthesis Protein SpsA, Chain A"/>
    <property type="match status" value="1"/>
</dbReference>
<evidence type="ECO:0000256" key="5">
    <source>
        <dbReference type="ARBA" id="ARBA00022985"/>
    </source>
</evidence>
<evidence type="ECO:0000256" key="7">
    <source>
        <dbReference type="ARBA" id="ARBA00023136"/>
    </source>
</evidence>
<gene>
    <name evidence="10" type="ORF">MUN82_01070</name>
</gene>
<evidence type="ECO:0000256" key="6">
    <source>
        <dbReference type="ARBA" id="ARBA00022989"/>
    </source>
</evidence>
<evidence type="ECO:0000256" key="8">
    <source>
        <dbReference type="SAM" id="Phobius"/>
    </source>
</evidence>
<keyword evidence="11" id="KW-1185">Reference proteome</keyword>
<protein>
    <submittedName>
        <fullName evidence="10">Glycosyltransferase family 2 protein</fullName>
    </submittedName>
</protein>
<dbReference type="KEGG" id="haei:MUN82_01070"/>
<proteinExistence type="predicted"/>
<feature type="transmembrane region" description="Helical" evidence="8">
    <location>
        <begin position="264"/>
        <end position="289"/>
    </location>
</feature>
<keyword evidence="3" id="KW-0808">Transferase</keyword>